<accession>A0ABP8MQN4</accession>
<dbReference type="Pfam" id="PF12680">
    <property type="entry name" value="SnoaL_2"/>
    <property type="match status" value="1"/>
</dbReference>
<name>A0ABP8MQN4_9BACT</name>
<dbReference type="RefSeq" id="WP_344825348.1">
    <property type="nucleotide sequence ID" value="NZ_BAABEZ010000022.1"/>
</dbReference>
<reference evidence="3" key="1">
    <citation type="journal article" date="2019" name="Int. J. Syst. Evol. Microbiol.">
        <title>The Global Catalogue of Microorganisms (GCM) 10K type strain sequencing project: providing services to taxonomists for standard genome sequencing and annotation.</title>
        <authorList>
            <consortium name="The Broad Institute Genomics Platform"/>
            <consortium name="The Broad Institute Genome Sequencing Center for Infectious Disease"/>
            <person name="Wu L."/>
            <person name="Ma J."/>
        </authorList>
    </citation>
    <scope>NUCLEOTIDE SEQUENCE [LARGE SCALE GENOMIC DNA]</scope>
    <source>
        <strain evidence="3">JCM 31921</strain>
    </source>
</reference>
<dbReference type="InterPro" id="IPR032710">
    <property type="entry name" value="NTF2-like_dom_sf"/>
</dbReference>
<dbReference type="SUPFAM" id="SSF54427">
    <property type="entry name" value="NTF2-like"/>
    <property type="match status" value="1"/>
</dbReference>
<keyword evidence="3" id="KW-1185">Reference proteome</keyword>
<evidence type="ECO:0000259" key="1">
    <source>
        <dbReference type="Pfam" id="PF12680"/>
    </source>
</evidence>
<sequence>MNYSDFAQEWINAWNSHELDQIMAHYDKDIDFRSPFIAKMGIDPEGKIRGKDALSAYFRIALEKYPDLHFEHYLTLEGPGSVVLYYKSVLNASAAEYMELNEQGLVTKVRAHYHFPA</sequence>
<protein>
    <submittedName>
        <fullName evidence="2">Nuclear transport factor 2 family protein</fullName>
    </submittedName>
</protein>
<evidence type="ECO:0000313" key="3">
    <source>
        <dbReference type="Proteomes" id="UP001501410"/>
    </source>
</evidence>
<gene>
    <name evidence="2" type="ORF">GCM10023092_16800</name>
</gene>
<dbReference type="Proteomes" id="UP001501410">
    <property type="component" value="Unassembled WGS sequence"/>
</dbReference>
<feature type="domain" description="SnoaL-like" evidence="1">
    <location>
        <begin position="8"/>
        <end position="83"/>
    </location>
</feature>
<evidence type="ECO:0000313" key="2">
    <source>
        <dbReference type="EMBL" id="GAA4454574.1"/>
    </source>
</evidence>
<organism evidence="2 3">
    <name type="scientific">Rurimicrobium arvi</name>
    <dbReference type="NCBI Taxonomy" id="2049916"/>
    <lineage>
        <taxon>Bacteria</taxon>
        <taxon>Pseudomonadati</taxon>
        <taxon>Bacteroidota</taxon>
        <taxon>Chitinophagia</taxon>
        <taxon>Chitinophagales</taxon>
        <taxon>Chitinophagaceae</taxon>
        <taxon>Rurimicrobium</taxon>
    </lineage>
</organism>
<dbReference type="EMBL" id="BAABEZ010000022">
    <property type="protein sequence ID" value="GAA4454574.1"/>
    <property type="molecule type" value="Genomic_DNA"/>
</dbReference>
<dbReference type="Gene3D" id="3.10.450.50">
    <property type="match status" value="1"/>
</dbReference>
<proteinExistence type="predicted"/>
<dbReference type="InterPro" id="IPR037401">
    <property type="entry name" value="SnoaL-like"/>
</dbReference>
<comment type="caution">
    <text evidence="2">The sequence shown here is derived from an EMBL/GenBank/DDBJ whole genome shotgun (WGS) entry which is preliminary data.</text>
</comment>